<feature type="domain" description="HD" evidence="3">
    <location>
        <begin position="18"/>
        <end position="181"/>
    </location>
</feature>
<reference evidence="4 5" key="1">
    <citation type="submission" date="2019-03" db="EMBL/GenBank/DDBJ databases">
        <title>Genomic Encyclopedia of Type Strains, Phase IV (KMG-IV): sequencing the most valuable type-strain genomes for metagenomic binning, comparative biology and taxonomic classification.</title>
        <authorList>
            <person name="Goeker M."/>
        </authorList>
    </citation>
    <scope>NUCLEOTIDE SEQUENCE [LARGE SCALE GENOMIC DNA]</scope>
    <source>
        <strain evidence="4 5">LX-B</strain>
    </source>
</reference>
<evidence type="ECO:0000256" key="1">
    <source>
        <dbReference type="ARBA" id="ARBA00022723"/>
    </source>
</evidence>
<dbReference type="InterPro" id="IPR039356">
    <property type="entry name" value="YfbR/HDDC2"/>
</dbReference>
<dbReference type="SUPFAM" id="SSF109604">
    <property type="entry name" value="HD-domain/PDEase-like"/>
    <property type="match status" value="1"/>
</dbReference>
<organism evidence="4 5">
    <name type="scientific">Hydrogenispora ethanolica</name>
    <dbReference type="NCBI Taxonomy" id="1082276"/>
    <lineage>
        <taxon>Bacteria</taxon>
        <taxon>Bacillati</taxon>
        <taxon>Bacillota</taxon>
        <taxon>Hydrogenispora</taxon>
    </lineage>
</organism>
<dbReference type="PANTHER" id="PTHR11845:SF13">
    <property type="entry name" value="5'-DEOXYNUCLEOTIDASE HDDC2"/>
    <property type="match status" value="1"/>
</dbReference>
<dbReference type="RefSeq" id="WP_132018195.1">
    <property type="nucleotide sequence ID" value="NZ_SLUN01000068.1"/>
</dbReference>
<sequence length="198" mass="23163">MQSVPNRLERQIEFLIEIDKIKHIFRKTKLLDQSRFENDAEHAWHLALMALILAEYSNEPSIDVAKVVKMTLIHDIVEIDAGDIIVYDTEMRTLAQEKESTAAERIFGILPEDQKEEFIRLWREFEARESPEAKFAAALDRFEPILQNHLTEYYAWKVHGISFRQLQEKNQHIRDGSTTIWNVVQEIFLAAKESGNIV</sequence>
<dbReference type="GO" id="GO:0005737">
    <property type="term" value="C:cytoplasm"/>
    <property type="evidence" value="ECO:0007669"/>
    <property type="project" value="TreeGrafter"/>
</dbReference>
<dbReference type="InterPro" id="IPR006674">
    <property type="entry name" value="HD_domain"/>
</dbReference>
<accession>A0A4R1QLG7</accession>
<evidence type="ECO:0000259" key="3">
    <source>
        <dbReference type="Pfam" id="PF13023"/>
    </source>
</evidence>
<evidence type="ECO:0000256" key="2">
    <source>
        <dbReference type="ARBA" id="ARBA00022801"/>
    </source>
</evidence>
<protein>
    <submittedName>
        <fullName evidence="4">Putative hydrolase of HD superfamily</fullName>
    </submittedName>
</protein>
<dbReference type="GO" id="GO:0046872">
    <property type="term" value="F:metal ion binding"/>
    <property type="evidence" value="ECO:0007669"/>
    <property type="project" value="UniProtKB-KW"/>
</dbReference>
<dbReference type="EMBL" id="SLUN01000068">
    <property type="protein sequence ID" value="TCL54027.1"/>
    <property type="molecule type" value="Genomic_DNA"/>
</dbReference>
<dbReference type="Gene3D" id="1.10.3210.10">
    <property type="entry name" value="Hypothetical protein af1432"/>
    <property type="match status" value="1"/>
</dbReference>
<dbReference type="GO" id="GO:0002953">
    <property type="term" value="F:5'-deoxynucleotidase activity"/>
    <property type="evidence" value="ECO:0007669"/>
    <property type="project" value="InterPro"/>
</dbReference>
<dbReference type="OrthoDB" id="9796032at2"/>
<dbReference type="AlphaFoldDB" id="A0A4R1QLG7"/>
<dbReference type="PANTHER" id="PTHR11845">
    <property type="entry name" value="5'-DEOXYNUCLEOTIDASE HDDC2"/>
    <property type="match status" value="1"/>
</dbReference>
<proteinExistence type="predicted"/>
<comment type="caution">
    <text evidence="4">The sequence shown here is derived from an EMBL/GenBank/DDBJ whole genome shotgun (WGS) entry which is preliminary data.</text>
</comment>
<evidence type="ECO:0000313" key="5">
    <source>
        <dbReference type="Proteomes" id="UP000295008"/>
    </source>
</evidence>
<gene>
    <name evidence="4" type="ORF">EDC14_10683</name>
</gene>
<keyword evidence="5" id="KW-1185">Reference proteome</keyword>
<keyword evidence="2 4" id="KW-0378">Hydrolase</keyword>
<dbReference type="Pfam" id="PF13023">
    <property type="entry name" value="HD_3"/>
    <property type="match status" value="1"/>
</dbReference>
<keyword evidence="1" id="KW-0479">Metal-binding</keyword>
<evidence type="ECO:0000313" key="4">
    <source>
        <dbReference type="EMBL" id="TCL54027.1"/>
    </source>
</evidence>
<dbReference type="Proteomes" id="UP000295008">
    <property type="component" value="Unassembled WGS sequence"/>
</dbReference>
<name>A0A4R1QLG7_HYDET</name>